<accession>A0A151TT99</accession>
<dbReference type="PANTHER" id="PTHR47287:SF19">
    <property type="entry name" value="TRANSCRIPTION FACTOR C2H2 FAMILY-RELATED"/>
    <property type="match status" value="1"/>
</dbReference>
<dbReference type="InterPro" id="IPR044246">
    <property type="entry name" value="ZFP3-like"/>
</dbReference>
<keyword evidence="5" id="KW-0539">Nucleus</keyword>
<evidence type="ECO:0000256" key="2">
    <source>
        <dbReference type="ARBA" id="ARBA00022723"/>
    </source>
</evidence>
<dbReference type="GO" id="GO:0005634">
    <property type="term" value="C:nucleus"/>
    <property type="evidence" value="ECO:0007669"/>
    <property type="project" value="UniProtKB-SubCell"/>
</dbReference>
<gene>
    <name evidence="6" type="ORF">KK1_009489</name>
</gene>
<evidence type="ECO:0000313" key="6">
    <source>
        <dbReference type="EMBL" id="KYP70277.1"/>
    </source>
</evidence>
<keyword evidence="2" id="KW-0479">Metal-binding</keyword>
<keyword evidence="7" id="KW-1185">Reference proteome</keyword>
<dbReference type="OMA" id="HNMSMES"/>
<dbReference type="AlphaFoldDB" id="A0A151TT99"/>
<dbReference type="Proteomes" id="UP000075243">
    <property type="component" value="Chromosome 3"/>
</dbReference>
<evidence type="ECO:0000256" key="1">
    <source>
        <dbReference type="ARBA" id="ARBA00004123"/>
    </source>
</evidence>
<comment type="subcellular location">
    <subcellularLocation>
        <location evidence="1">Nucleus</location>
    </subcellularLocation>
</comment>
<evidence type="ECO:0000313" key="7">
    <source>
        <dbReference type="Proteomes" id="UP000075243"/>
    </source>
</evidence>
<dbReference type="EMBL" id="CM003605">
    <property type="protein sequence ID" value="KYP70277.1"/>
    <property type="molecule type" value="Genomic_DNA"/>
</dbReference>
<sequence length="108" mass="11851">MASLPLHGACSNKPLRFQAHSMVQKSSHFSFKGFGSTLGHHRGSRLLIDQQPGICHKSSRGSVGRFDVVKTMTNSETNEEISGYLVSGITRLKTNQEGTKHLDLSLKL</sequence>
<proteinExistence type="predicted"/>
<evidence type="ECO:0000256" key="4">
    <source>
        <dbReference type="ARBA" id="ARBA00022833"/>
    </source>
</evidence>
<dbReference type="GO" id="GO:0009788">
    <property type="term" value="P:negative regulation of abscisic acid-activated signaling pathway"/>
    <property type="evidence" value="ECO:0007669"/>
    <property type="project" value="InterPro"/>
</dbReference>
<organism evidence="6 7">
    <name type="scientific">Cajanus cajan</name>
    <name type="common">Pigeon pea</name>
    <name type="synonym">Cajanus indicus</name>
    <dbReference type="NCBI Taxonomy" id="3821"/>
    <lineage>
        <taxon>Eukaryota</taxon>
        <taxon>Viridiplantae</taxon>
        <taxon>Streptophyta</taxon>
        <taxon>Embryophyta</taxon>
        <taxon>Tracheophyta</taxon>
        <taxon>Spermatophyta</taxon>
        <taxon>Magnoliopsida</taxon>
        <taxon>eudicotyledons</taxon>
        <taxon>Gunneridae</taxon>
        <taxon>Pentapetalae</taxon>
        <taxon>rosids</taxon>
        <taxon>fabids</taxon>
        <taxon>Fabales</taxon>
        <taxon>Fabaceae</taxon>
        <taxon>Papilionoideae</taxon>
        <taxon>50 kb inversion clade</taxon>
        <taxon>NPAAA clade</taxon>
        <taxon>indigoferoid/millettioid clade</taxon>
        <taxon>Phaseoleae</taxon>
        <taxon>Cajanus</taxon>
    </lineage>
</organism>
<protein>
    <submittedName>
        <fullName evidence="6">Uncharacterized protein</fullName>
    </submittedName>
</protein>
<evidence type="ECO:0000256" key="3">
    <source>
        <dbReference type="ARBA" id="ARBA00022771"/>
    </source>
</evidence>
<dbReference type="PANTHER" id="PTHR47287">
    <property type="entry name" value="C2H2 AND C2HC ZINC FINGERS SUPERFAMILY PROTEIN"/>
    <property type="match status" value="1"/>
</dbReference>
<dbReference type="GO" id="GO:0008270">
    <property type="term" value="F:zinc ion binding"/>
    <property type="evidence" value="ECO:0007669"/>
    <property type="project" value="UniProtKB-KW"/>
</dbReference>
<keyword evidence="3" id="KW-0863">Zinc-finger</keyword>
<evidence type="ECO:0000256" key="5">
    <source>
        <dbReference type="ARBA" id="ARBA00023242"/>
    </source>
</evidence>
<keyword evidence="4" id="KW-0862">Zinc</keyword>
<dbReference type="Gramene" id="C.cajan_09229.t">
    <property type="protein sequence ID" value="C.cajan_09229.t.cds1"/>
    <property type="gene ID" value="C.cajan_09229"/>
</dbReference>
<name>A0A151TT99_CAJCA</name>
<reference evidence="6 7" key="1">
    <citation type="journal article" date="2012" name="Nat. Biotechnol.">
        <title>Draft genome sequence of pigeonpea (Cajanus cajan), an orphan legume crop of resource-poor farmers.</title>
        <authorList>
            <person name="Varshney R.K."/>
            <person name="Chen W."/>
            <person name="Li Y."/>
            <person name="Bharti A.K."/>
            <person name="Saxena R.K."/>
            <person name="Schlueter J.A."/>
            <person name="Donoghue M.T."/>
            <person name="Azam S."/>
            <person name="Fan G."/>
            <person name="Whaley A.M."/>
            <person name="Farmer A.D."/>
            <person name="Sheridan J."/>
            <person name="Iwata A."/>
            <person name="Tuteja R."/>
            <person name="Penmetsa R.V."/>
            <person name="Wu W."/>
            <person name="Upadhyaya H.D."/>
            <person name="Yang S.P."/>
            <person name="Shah T."/>
            <person name="Saxena K.B."/>
            <person name="Michael T."/>
            <person name="McCombie W.R."/>
            <person name="Yang B."/>
            <person name="Zhang G."/>
            <person name="Yang H."/>
            <person name="Wang J."/>
            <person name="Spillane C."/>
            <person name="Cook D.R."/>
            <person name="May G.D."/>
            <person name="Xu X."/>
            <person name="Jackson S.A."/>
        </authorList>
    </citation>
    <scope>NUCLEOTIDE SEQUENCE [LARGE SCALE GENOMIC DNA]</scope>
    <source>
        <strain evidence="7">cv. Asha</strain>
    </source>
</reference>